<comment type="subcellular location">
    <subcellularLocation>
        <location evidence="1">Nucleus</location>
    </subcellularLocation>
</comment>
<dbReference type="InterPro" id="IPR003958">
    <property type="entry name" value="CBFA_NFYB_domain"/>
</dbReference>
<evidence type="ECO:0000259" key="8">
    <source>
        <dbReference type="Pfam" id="PF00808"/>
    </source>
</evidence>
<dbReference type="FunFam" id="1.10.20.10:FF:000019">
    <property type="entry name" value="Negative cofactor 2 beta"/>
    <property type="match status" value="1"/>
</dbReference>
<protein>
    <recommendedName>
        <fullName evidence="3">Protein Dr1</fullName>
    </recommendedName>
    <alternativeName>
        <fullName evidence="6">Down-regulator of transcription 1</fullName>
    </alternativeName>
    <alternativeName>
        <fullName evidence="5">Negative cofactor 2-beta</fullName>
    </alternativeName>
</protein>
<dbReference type="Pfam" id="PF00808">
    <property type="entry name" value="CBFD_NFYB_HMF"/>
    <property type="match status" value="1"/>
</dbReference>
<dbReference type="InterPro" id="IPR009072">
    <property type="entry name" value="Histone-fold"/>
</dbReference>
<evidence type="ECO:0000256" key="1">
    <source>
        <dbReference type="ARBA" id="ARBA00004123"/>
    </source>
</evidence>
<dbReference type="InterPro" id="IPR042225">
    <property type="entry name" value="Ncb2"/>
</dbReference>
<evidence type="ECO:0000256" key="5">
    <source>
        <dbReference type="ARBA" id="ARBA00030451"/>
    </source>
</evidence>
<reference evidence="9" key="1">
    <citation type="journal article" date="2014" name="Insect Biochem. Mol. Biol.">
        <title>An insight into the sialome of the frog biting fly, Corethrella appendiculata.</title>
        <authorList>
            <person name="Ribeiro J.M.C."/>
            <person name="Chagas A.C."/>
            <person name="Pham V.M."/>
            <person name="Lounibos L.P."/>
            <person name="Calvo E."/>
        </authorList>
    </citation>
    <scope>NUCLEOTIDE SEQUENCE</scope>
    <source>
        <tissue evidence="9">Salivary glands</tissue>
    </source>
</reference>
<dbReference type="SUPFAM" id="SSF47113">
    <property type="entry name" value="Histone-fold"/>
    <property type="match status" value="1"/>
</dbReference>
<name>U5EXT9_9DIPT</name>
<feature type="compositionally biased region" description="Polar residues" evidence="7">
    <location>
        <begin position="152"/>
        <end position="163"/>
    </location>
</feature>
<dbReference type="GO" id="GO:0046982">
    <property type="term" value="F:protein heterodimerization activity"/>
    <property type="evidence" value="ECO:0007669"/>
    <property type="project" value="InterPro"/>
</dbReference>
<dbReference type="GO" id="GO:0000122">
    <property type="term" value="P:negative regulation of transcription by RNA polymerase II"/>
    <property type="evidence" value="ECO:0007669"/>
    <property type="project" value="InterPro"/>
</dbReference>
<dbReference type="AlphaFoldDB" id="U5EXT9"/>
<dbReference type="PANTHER" id="PTHR46138:SF1">
    <property type="entry name" value="PROTEIN DR1"/>
    <property type="match status" value="1"/>
</dbReference>
<comment type="similarity">
    <text evidence="2">Belongs to the NC2 beta/DR1 family.</text>
</comment>
<evidence type="ECO:0000256" key="3">
    <source>
        <dbReference type="ARBA" id="ARBA00018742"/>
    </source>
</evidence>
<feature type="domain" description="Transcription factor CBF/NF-Y/archaeal histone" evidence="8">
    <location>
        <begin position="20"/>
        <end position="83"/>
    </location>
</feature>
<dbReference type="GO" id="GO:0051123">
    <property type="term" value="P:RNA polymerase II preinitiation complex assembly"/>
    <property type="evidence" value="ECO:0007669"/>
    <property type="project" value="TreeGrafter"/>
</dbReference>
<evidence type="ECO:0000256" key="7">
    <source>
        <dbReference type="SAM" id="MobiDB-lite"/>
    </source>
</evidence>
<dbReference type="GO" id="GO:0016251">
    <property type="term" value="F:RNA polymerase II general transcription initiation factor activity"/>
    <property type="evidence" value="ECO:0007669"/>
    <property type="project" value="TreeGrafter"/>
</dbReference>
<evidence type="ECO:0000256" key="4">
    <source>
        <dbReference type="ARBA" id="ARBA00023242"/>
    </source>
</evidence>
<evidence type="ECO:0000256" key="2">
    <source>
        <dbReference type="ARBA" id="ARBA00009245"/>
    </source>
</evidence>
<dbReference type="PANTHER" id="PTHR46138">
    <property type="entry name" value="PROTEIN DR1"/>
    <property type="match status" value="1"/>
</dbReference>
<evidence type="ECO:0000256" key="6">
    <source>
        <dbReference type="ARBA" id="ARBA00032651"/>
    </source>
</evidence>
<dbReference type="Gene3D" id="1.10.20.10">
    <property type="entry name" value="Histone, subunit A"/>
    <property type="match status" value="1"/>
</dbReference>
<organism evidence="9">
    <name type="scientific">Corethrella appendiculata</name>
    <dbReference type="NCBI Taxonomy" id="1370023"/>
    <lineage>
        <taxon>Eukaryota</taxon>
        <taxon>Metazoa</taxon>
        <taxon>Ecdysozoa</taxon>
        <taxon>Arthropoda</taxon>
        <taxon>Hexapoda</taxon>
        <taxon>Insecta</taxon>
        <taxon>Pterygota</taxon>
        <taxon>Neoptera</taxon>
        <taxon>Endopterygota</taxon>
        <taxon>Diptera</taxon>
        <taxon>Nematocera</taxon>
        <taxon>Culicoidea</taxon>
        <taxon>Chaoboridae</taxon>
        <taxon>Corethrella</taxon>
    </lineage>
</organism>
<feature type="region of interest" description="Disordered" evidence="7">
    <location>
        <begin position="152"/>
        <end position="171"/>
    </location>
</feature>
<dbReference type="GO" id="GO:0017054">
    <property type="term" value="C:negative cofactor 2 complex"/>
    <property type="evidence" value="ECO:0007669"/>
    <property type="project" value="InterPro"/>
</dbReference>
<dbReference type="GO" id="GO:0017025">
    <property type="term" value="F:TBP-class protein binding"/>
    <property type="evidence" value="ECO:0007669"/>
    <property type="project" value="TreeGrafter"/>
</dbReference>
<evidence type="ECO:0000313" key="9">
    <source>
        <dbReference type="EMBL" id="JAB59114.1"/>
    </source>
</evidence>
<accession>U5EXT9</accession>
<keyword evidence="4" id="KW-0539">Nucleus</keyword>
<dbReference type="EMBL" id="GANO01000757">
    <property type="protein sequence ID" value="JAB59114.1"/>
    <property type="molecule type" value="mRNA"/>
</dbReference>
<dbReference type="CDD" id="cd22905">
    <property type="entry name" value="HFD_Dr1"/>
    <property type="match status" value="1"/>
</dbReference>
<sequence>MSDDHDDLISPNNQEDDELTLPRASINKIIKELIPNLRVANESRELLLNCCTEFIHLISSEANEVCNQKNKKTINAEHVLEALDRLGFKDYKQDAEQVLNDCKQVAAKRRRQSTRLENLGIPEEELLRQQQELFAKAREEQAKEEQQQWFNLQTANIQMPQTQETDDDDEY</sequence>
<proteinExistence type="evidence at transcript level"/>